<dbReference type="Gene3D" id="1.10.760.10">
    <property type="entry name" value="Cytochrome c-like domain"/>
    <property type="match status" value="1"/>
</dbReference>
<evidence type="ECO:0000259" key="6">
    <source>
        <dbReference type="PROSITE" id="PS51007"/>
    </source>
</evidence>
<evidence type="ECO:0000313" key="7">
    <source>
        <dbReference type="EMBL" id="GGD11141.1"/>
    </source>
</evidence>
<dbReference type="InterPro" id="IPR009056">
    <property type="entry name" value="Cyt_c-like_dom"/>
</dbReference>
<name>A0A8J2V4P0_9PROT</name>
<organism evidence="7 8">
    <name type="scientific">Aquisalinus flavus</name>
    <dbReference type="NCBI Taxonomy" id="1526572"/>
    <lineage>
        <taxon>Bacteria</taxon>
        <taxon>Pseudomonadati</taxon>
        <taxon>Pseudomonadota</taxon>
        <taxon>Alphaproteobacteria</taxon>
        <taxon>Parvularculales</taxon>
        <taxon>Parvularculaceae</taxon>
        <taxon>Aquisalinus</taxon>
    </lineage>
</organism>
<dbReference type="GO" id="GO:0020037">
    <property type="term" value="F:heme binding"/>
    <property type="evidence" value="ECO:0007669"/>
    <property type="project" value="InterPro"/>
</dbReference>
<gene>
    <name evidence="7" type="ORF">GCM10011342_19920</name>
</gene>
<keyword evidence="5" id="KW-0472">Membrane</keyword>
<accession>A0A8J2V4P0</accession>
<protein>
    <recommendedName>
        <fullName evidence="6">Cytochrome c domain-containing protein</fullName>
    </recommendedName>
</protein>
<dbReference type="EMBL" id="BMGH01000001">
    <property type="protein sequence ID" value="GGD11141.1"/>
    <property type="molecule type" value="Genomic_DNA"/>
</dbReference>
<proteinExistence type="predicted"/>
<evidence type="ECO:0000256" key="2">
    <source>
        <dbReference type="ARBA" id="ARBA00022723"/>
    </source>
</evidence>
<keyword evidence="2 4" id="KW-0479">Metal-binding</keyword>
<dbReference type="AlphaFoldDB" id="A0A8J2V4P0"/>
<dbReference type="GO" id="GO:0009055">
    <property type="term" value="F:electron transfer activity"/>
    <property type="evidence" value="ECO:0007669"/>
    <property type="project" value="InterPro"/>
</dbReference>
<dbReference type="Proteomes" id="UP000613582">
    <property type="component" value="Unassembled WGS sequence"/>
</dbReference>
<dbReference type="Pfam" id="PF13442">
    <property type="entry name" value="Cytochrome_CBB3"/>
    <property type="match status" value="1"/>
</dbReference>
<evidence type="ECO:0000256" key="3">
    <source>
        <dbReference type="ARBA" id="ARBA00023004"/>
    </source>
</evidence>
<dbReference type="SUPFAM" id="SSF46626">
    <property type="entry name" value="Cytochrome c"/>
    <property type="match status" value="1"/>
</dbReference>
<keyword evidence="3 4" id="KW-0408">Iron</keyword>
<dbReference type="PROSITE" id="PS51007">
    <property type="entry name" value="CYTC"/>
    <property type="match status" value="1"/>
</dbReference>
<sequence>MSNNNSNHHAGDAGDSNALVWALGACALAAVLCVGIYALLSGFVASRGAAPGPGAPAGDIAMAGLTGADRPDPVEIAFDEASLARGRAIYAQACVACHGQDMRGGVGLNLVDGEWVHGSSREEILSNIKNGFPDLGMVGFESLYSDEELGDVVDYIRSRREGWEGGRYAIWPIAADTPREGFSFAEATQGEPTKAGRFDTGLADYAIAEMENFAMVVDGIVHIPAGAPAGIWVQAGGGGGVEVMIDGNKVEPVYDLAGAIYPIDHGTHELTIAYSTAEKPGWFSGNLNIVVLNPETGERAFALSEAGKSFLDDTSFVIDAQQRPRVIRRVVNNLPSSTISVGLPSGMNFGFNTRSCAIVGAWQGDFLDIGPNIDGRGDAPAVPLGEWMFHEPEAIALSQDGQCRYVGTSLQDDGSPVFSFEIDGMSYTVTGQPADAGMAFVYAAAGGGAAGPVSVPDIDGVETRVEESGAQTRVLMERTQTP</sequence>
<keyword evidence="5" id="KW-0812">Transmembrane</keyword>
<evidence type="ECO:0000256" key="4">
    <source>
        <dbReference type="PROSITE-ProRule" id="PRU00433"/>
    </source>
</evidence>
<evidence type="ECO:0000256" key="1">
    <source>
        <dbReference type="ARBA" id="ARBA00022617"/>
    </source>
</evidence>
<feature type="domain" description="Cytochrome c" evidence="6">
    <location>
        <begin position="81"/>
        <end position="160"/>
    </location>
</feature>
<comment type="caution">
    <text evidence="7">The sequence shown here is derived from an EMBL/GenBank/DDBJ whole genome shotgun (WGS) entry which is preliminary data.</text>
</comment>
<dbReference type="RefSeq" id="WP_188158567.1">
    <property type="nucleotide sequence ID" value="NZ_BMGH01000001.1"/>
</dbReference>
<keyword evidence="5" id="KW-1133">Transmembrane helix</keyword>
<evidence type="ECO:0000313" key="8">
    <source>
        <dbReference type="Proteomes" id="UP000613582"/>
    </source>
</evidence>
<reference evidence="7" key="2">
    <citation type="submission" date="2020-09" db="EMBL/GenBank/DDBJ databases">
        <authorList>
            <person name="Sun Q."/>
            <person name="Zhou Y."/>
        </authorList>
    </citation>
    <scope>NUCLEOTIDE SEQUENCE</scope>
    <source>
        <strain evidence="7">CGMCC 1.12921</strain>
    </source>
</reference>
<keyword evidence="1 4" id="KW-0349">Heme</keyword>
<reference evidence="7" key="1">
    <citation type="journal article" date="2014" name="Int. J. Syst. Evol. Microbiol.">
        <title>Complete genome sequence of Corynebacterium casei LMG S-19264T (=DSM 44701T), isolated from a smear-ripened cheese.</title>
        <authorList>
            <consortium name="US DOE Joint Genome Institute (JGI-PGF)"/>
            <person name="Walter F."/>
            <person name="Albersmeier A."/>
            <person name="Kalinowski J."/>
            <person name="Ruckert C."/>
        </authorList>
    </citation>
    <scope>NUCLEOTIDE SEQUENCE</scope>
    <source>
        <strain evidence="7">CGMCC 1.12921</strain>
    </source>
</reference>
<keyword evidence="8" id="KW-1185">Reference proteome</keyword>
<dbReference type="GO" id="GO:0046872">
    <property type="term" value="F:metal ion binding"/>
    <property type="evidence" value="ECO:0007669"/>
    <property type="project" value="UniProtKB-KW"/>
</dbReference>
<evidence type="ECO:0000256" key="5">
    <source>
        <dbReference type="SAM" id="Phobius"/>
    </source>
</evidence>
<dbReference type="InterPro" id="IPR036909">
    <property type="entry name" value="Cyt_c-like_dom_sf"/>
</dbReference>
<feature type="transmembrane region" description="Helical" evidence="5">
    <location>
        <begin position="20"/>
        <end position="40"/>
    </location>
</feature>